<evidence type="ECO:0000256" key="1">
    <source>
        <dbReference type="SAM" id="Coils"/>
    </source>
</evidence>
<accession>D8LCG1</accession>
<dbReference type="EMBL" id="FN649752">
    <property type="protein sequence ID" value="CBN78197.1"/>
    <property type="molecule type" value="Genomic_DNA"/>
</dbReference>
<proteinExistence type="predicted"/>
<sequence length="667" mass="70175">MNGFKGGNRFVGGAQFKGSNSSRNGQHGGGGGGAGGKSCGGCLQVREALRRSRVECRDLRGSLFRAEHVIKQLTLTKATRRRGPNQSGNYTAQLGLQLSLSSPSLAGGATAAAITTTSGEQERRLVPQMLTTSAGCGGERGGSSSSSRNDGHAGEAPSRENLLSRVRELERELRLADFRDARSLGAAVGAEHSRARKNSMDDEVNLNKSDSDHDANFSPSKSPSSASLRRALGKTSGTGSSSSSGVWDWEGPPPCRKCSVLNDRLLGEATKVNGLMRRIQEHQEELKRLQGEIVRTSGAHAKAIEMQEKVDALTSQAEGQTRAKEKAGAEMERLVADLDRTRTQATEHEGQARRALEQQQALQDELFSKESLLGQAAKELETARAALESERASREQTDRTVVALRRKVAGERAGAGKTKGELAAAKAARRHSESQAAAADATHRKALKAALNNCVRLCVVAPTVNINLDDRSRSFCSGLPEERIRAFVEESVLPRFTRVLLQPGSEGGSAPPALPSPSASNSSSGRGGGVRVPTKGARIPPTASVSLSSPLNRTSTRSGSDKKKLGAASSPVVMPTAAAAAVDDPAVDHQESLAQSEDEDKRDVGGGGSGRGAGQGQGDFDKWLRDLLVDMQTSIERHVASVFQTQTAATAAAVGGTASGGTSSLRR</sequence>
<feature type="region of interest" description="Disordered" evidence="2">
    <location>
        <begin position="132"/>
        <end position="163"/>
    </location>
</feature>
<feature type="coiled-coil region" evidence="1">
    <location>
        <begin position="272"/>
        <end position="299"/>
    </location>
</feature>
<organism evidence="3 4">
    <name type="scientific">Ectocarpus siliculosus</name>
    <name type="common">Brown alga</name>
    <name type="synonym">Conferva siliculosa</name>
    <dbReference type="NCBI Taxonomy" id="2880"/>
    <lineage>
        <taxon>Eukaryota</taxon>
        <taxon>Sar</taxon>
        <taxon>Stramenopiles</taxon>
        <taxon>Ochrophyta</taxon>
        <taxon>PX clade</taxon>
        <taxon>Phaeophyceae</taxon>
        <taxon>Ectocarpales</taxon>
        <taxon>Ectocarpaceae</taxon>
        <taxon>Ectocarpus</taxon>
    </lineage>
</organism>
<dbReference type="STRING" id="2880.D8LCG1"/>
<dbReference type="InParanoid" id="D8LCG1"/>
<evidence type="ECO:0000313" key="3">
    <source>
        <dbReference type="EMBL" id="CBN78197.1"/>
    </source>
</evidence>
<protein>
    <submittedName>
        <fullName evidence="3">Uncharacterized protein</fullName>
    </submittedName>
</protein>
<reference evidence="3 4" key="1">
    <citation type="journal article" date="2010" name="Nature">
        <title>The Ectocarpus genome and the independent evolution of multicellularity in brown algae.</title>
        <authorList>
            <person name="Cock J.M."/>
            <person name="Sterck L."/>
            <person name="Rouze P."/>
            <person name="Scornet D."/>
            <person name="Allen A.E."/>
            <person name="Amoutzias G."/>
            <person name="Anthouard V."/>
            <person name="Artiguenave F."/>
            <person name="Aury J.M."/>
            <person name="Badger J.H."/>
            <person name="Beszteri B."/>
            <person name="Billiau K."/>
            <person name="Bonnet E."/>
            <person name="Bothwell J.H."/>
            <person name="Bowler C."/>
            <person name="Boyen C."/>
            <person name="Brownlee C."/>
            <person name="Carrano C.J."/>
            <person name="Charrier B."/>
            <person name="Cho G.Y."/>
            <person name="Coelho S.M."/>
            <person name="Collen J."/>
            <person name="Corre E."/>
            <person name="Da Silva C."/>
            <person name="Delage L."/>
            <person name="Delaroque N."/>
            <person name="Dittami S.M."/>
            <person name="Doulbeau S."/>
            <person name="Elias M."/>
            <person name="Farnham G."/>
            <person name="Gachon C.M."/>
            <person name="Gschloessl B."/>
            <person name="Heesch S."/>
            <person name="Jabbari K."/>
            <person name="Jubin C."/>
            <person name="Kawai H."/>
            <person name="Kimura K."/>
            <person name="Kloareg B."/>
            <person name="Kupper F.C."/>
            <person name="Lang D."/>
            <person name="Le Bail A."/>
            <person name="Leblanc C."/>
            <person name="Lerouge P."/>
            <person name="Lohr M."/>
            <person name="Lopez P.J."/>
            <person name="Martens C."/>
            <person name="Maumus F."/>
            <person name="Michel G."/>
            <person name="Miranda-Saavedra D."/>
            <person name="Morales J."/>
            <person name="Moreau H."/>
            <person name="Motomura T."/>
            <person name="Nagasato C."/>
            <person name="Napoli C.A."/>
            <person name="Nelson D.R."/>
            <person name="Nyvall-Collen P."/>
            <person name="Peters A.F."/>
            <person name="Pommier C."/>
            <person name="Potin P."/>
            <person name="Poulain J."/>
            <person name="Quesneville H."/>
            <person name="Read B."/>
            <person name="Rensing S.A."/>
            <person name="Ritter A."/>
            <person name="Rousvoal S."/>
            <person name="Samanta M."/>
            <person name="Samson G."/>
            <person name="Schroeder D.C."/>
            <person name="Segurens B."/>
            <person name="Strittmatter M."/>
            <person name="Tonon T."/>
            <person name="Tregear J.W."/>
            <person name="Valentin K."/>
            <person name="von Dassow P."/>
            <person name="Yamagishi T."/>
            <person name="Van de Peer Y."/>
            <person name="Wincker P."/>
        </authorList>
    </citation>
    <scope>NUCLEOTIDE SEQUENCE [LARGE SCALE GENOMIC DNA]</scope>
    <source>
        <strain evidence="4">Ec32 / CCAP1310/4</strain>
    </source>
</reference>
<feature type="compositionally biased region" description="Low complexity" evidence="2">
    <location>
        <begin position="508"/>
        <end position="524"/>
    </location>
</feature>
<feature type="region of interest" description="Disordered" evidence="2">
    <location>
        <begin position="188"/>
        <end position="253"/>
    </location>
</feature>
<name>D8LCG1_ECTSI</name>
<dbReference type="AlphaFoldDB" id="D8LCG1"/>
<evidence type="ECO:0000256" key="2">
    <source>
        <dbReference type="SAM" id="MobiDB-lite"/>
    </source>
</evidence>
<feature type="coiled-coil region" evidence="1">
    <location>
        <begin position="324"/>
        <end position="397"/>
    </location>
</feature>
<feature type="compositionally biased region" description="Low complexity" evidence="2">
    <location>
        <begin position="567"/>
        <end position="584"/>
    </location>
</feature>
<feature type="region of interest" description="Disordered" evidence="2">
    <location>
        <begin position="12"/>
        <end position="38"/>
    </location>
</feature>
<dbReference type="OrthoDB" id="74035at2759"/>
<evidence type="ECO:0000313" key="4">
    <source>
        <dbReference type="Proteomes" id="UP000002630"/>
    </source>
</evidence>
<feature type="region of interest" description="Disordered" evidence="2">
    <location>
        <begin position="503"/>
        <end position="619"/>
    </location>
</feature>
<gene>
    <name evidence="3" type="ORF">Esi_0103_0045</name>
</gene>
<feature type="compositionally biased region" description="Low complexity" evidence="2">
    <location>
        <begin position="218"/>
        <end position="245"/>
    </location>
</feature>
<keyword evidence="1" id="KW-0175">Coiled coil</keyword>
<feature type="compositionally biased region" description="Gly residues" evidence="2">
    <location>
        <begin position="26"/>
        <end position="38"/>
    </location>
</feature>
<keyword evidence="4" id="KW-1185">Reference proteome</keyword>
<feature type="compositionally biased region" description="Gly residues" evidence="2">
    <location>
        <begin position="605"/>
        <end position="617"/>
    </location>
</feature>
<feature type="compositionally biased region" description="Polar residues" evidence="2">
    <location>
        <begin position="543"/>
        <end position="558"/>
    </location>
</feature>
<dbReference type="Proteomes" id="UP000002630">
    <property type="component" value="Linkage Group LG27"/>
</dbReference>
<dbReference type="EMBL" id="FN647715">
    <property type="protein sequence ID" value="CBN78197.1"/>
    <property type="molecule type" value="Genomic_DNA"/>
</dbReference>
<dbReference type="eggNOG" id="ENOG502SGVV">
    <property type="taxonomic scope" value="Eukaryota"/>
</dbReference>